<feature type="compositionally biased region" description="Low complexity" evidence="1">
    <location>
        <begin position="947"/>
        <end position="971"/>
    </location>
</feature>
<feature type="compositionally biased region" description="Low complexity" evidence="1">
    <location>
        <begin position="460"/>
        <end position="483"/>
    </location>
</feature>
<feature type="compositionally biased region" description="Pro residues" evidence="1">
    <location>
        <begin position="1083"/>
        <end position="1108"/>
    </location>
</feature>
<feature type="compositionally biased region" description="Polar residues" evidence="1">
    <location>
        <begin position="1451"/>
        <end position="1468"/>
    </location>
</feature>
<comment type="caution">
    <text evidence="2">The sequence shown here is derived from an EMBL/GenBank/DDBJ whole genome shotgun (WGS) entry which is preliminary data.</text>
</comment>
<organism evidence="2 3">
    <name type="scientific">Cutaneotrichosporon spelunceum</name>
    <dbReference type="NCBI Taxonomy" id="1672016"/>
    <lineage>
        <taxon>Eukaryota</taxon>
        <taxon>Fungi</taxon>
        <taxon>Dikarya</taxon>
        <taxon>Basidiomycota</taxon>
        <taxon>Agaricomycotina</taxon>
        <taxon>Tremellomycetes</taxon>
        <taxon>Trichosporonales</taxon>
        <taxon>Trichosporonaceae</taxon>
        <taxon>Cutaneotrichosporon</taxon>
    </lineage>
</organism>
<feature type="region of interest" description="Disordered" evidence="1">
    <location>
        <begin position="221"/>
        <end position="344"/>
    </location>
</feature>
<feature type="region of interest" description="Disordered" evidence="1">
    <location>
        <begin position="47"/>
        <end position="193"/>
    </location>
</feature>
<feature type="region of interest" description="Disordered" evidence="1">
    <location>
        <begin position="1076"/>
        <end position="1311"/>
    </location>
</feature>
<sequence>MAAIPMVAVATAPVPKTGPASSSTECLIPHRLGSRWTTSWTDPAGFDRDTDEKESLSMSNVSVRVWGRGKKPKPTAQTIDDGHSSGEDTRRWTSPASAPSPSDKRNTFGEVQTQKKKRYSFMPARVAPAPPPEAPDAESAEAAHASALAKLTGSPPAATEKNEKKHLFSRKSLPARLPARPPSPEALPPTPLLSLKDVGGMSFASANARWGEGQYDAFGAVIPKPRGDTTPPKANPFDGGFAPVSPHLGEERRAKRLSRHATGERPQPPPLPAPADMLAASPTPKAERAARHYSAPVGRPVKRTLRRKPAPKADEELLQSESGHSGHTTPDGPGAAPAASATAVRPGVGPATAISVVHTSEPAITVNGAVPPAAHGAAGPALAGAGAAAALGAAAFARPVSSTPWAGNLSPAALGAAERRCSDPALAVLTPNPPRTSSAGEAADAGAAAPAVETPREGSAPTAAPAMLAPAAEAATPRDSAATDVTPTTALQSTQPTPNVSADIARTVSKPQPPAAETETPSSAATSESTPTKAETPTATVQAGTQSPAKAQTPQSHARHSSGSTTASMHTSLSDSTTPAVTAPTSPLDAEFPAPSAAQVPRTPQAAAATAQPAFPIVPVVPVTSMPPRSSTDSLASPTVRAFQTADDVATPLAEVLTTPRVDAGITTPCAPQSPAVQDSELLPANTQAITPAPTTVAAHVALASAVDAPLRKALAISPPRRAPIPAAWQSQQSLLVPEDERPSSTTPPATAESGIFPQHREEFVDAREGFGPPTSTQVPAAAGAAAVGMVAAVGAAIAHSHSASSSMSSMDSRLRMRPADIAHIPPYSPPRRAVAPVPSEYAYDRPAAHAGAAESLRARHGLSPEPPEEARHLRVSAYGVPELDFTRTPPPERDEEAETEAEARRSSSEREILRTPALSDNAPSVTTYSESQYIQAPWPRSRGDSRASSGSRSTTSAATSAGAAPPSVSAFTDRLPRRGYEDDDGVEGLISAQHTGTTKGQNDTADSSRAPSWIDHARPPKVLELEAAVAATIQFPNSGEEQMQKEGEREPYYGHAETASGSGSVPRTRTISRFYAGGSRPQLPPTLQPVFHAPPPPLYSPSATAPPPRDHFGTYPAGHTYAAPFSNHASGSIDRASRPHTADTMGASRPHTVDTIRSFGSLGRSSRSANGGIASSHPFNALRTALPSPDDTAPLASRPHSRPGTAESGRRARASSTSPPGERATSPTPRATSPLNAAQLAKPQPISAAHASALSRLEGSAETYSLAHEAHPRPPPSFPGARTMSPEPRRRFSFRTTTSGGSTRDKKKKRFSLLPEILPEKNGPALEISAPVPASEAPLPADAWPTGGVDSRLNGIAQTPLPPAPAVSALAVGTPVKLSIHPDSARNYPDVVEMERPASVASRRSRRWSFKPGKRRPDTDVPPVPLVPPVPALPPVLPLPNFGEAKDVSQSDSQPRPTVPRATSAQLSAEMDDKRRKGGKFMRTLRGLFGTKL</sequence>
<reference evidence="2" key="1">
    <citation type="journal article" date="2023" name="BMC Genomics">
        <title>Chromosome-level genome assemblies of Cutaneotrichosporon spp. (Trichosporonales, Basidiomycota) reveal imbalanced evolution between nucleotide sequences and chromosome synteny.</title>
        <authorList>
            <person name="Kobayashi Y."/>
            <person name="Kayamori A."/>
            <person name="Aoki K."/>
            <person name="Shiwa Y."/>
            <person name="Matsutani M."/>
            <person name="Fujita N."/>
            <person name="Sugita T."/>
            <person name="Iwasaki W."/>
            <person name="Tanaka N."/>
            <person name="Takashima M."/>
        </authorList>
    </citation>
    <scope>NUCLEOTIDE SEQUENCE</scope>
    <source>
        <strain evidence="2">HIS016</strain>
    </source>
</reference>
<feature type="region of interest" description="Disordered" evidence="1">
    <location>
        <begin position="847"/>
        <end position="1016"/>
    </location>
</feature>
<feature type="compositionally biased region" description="Basic and acidic residues" evidence="1">
    <location>
        <begin position="902"/>
        <end position="914"/>
    </location>
</feature>
<reference evidence="2" key="2">
    <citation type="submission" date="2023-06" db="EMBL/GenBank/DDBJ databases">
        <authorList>
            <person name="Kobayashi Y."/>
            <person name="Kayamori A."/>
            <person name="Aoki K."/>
            <person name="Shiwa Y."/>
            <person name="Fujita N."/>
            <person name="Sugita T."/>
            <person name="Iwasaki W."/>
            <person name="Tanaka N."/>
            <person name="Takashima M."/>
        </authorList>
    </citation>
    <scope>NUCLEOTIDE SEQUENCE</scope>
    <source>
        <strain evidence="2">HIS016</strain>
    </source>
</reference>
<feature type="region of interest" description="Disordered" evidence="1">
    <location>
        <begin position="735"/>
        <end position="758"/>
    </location>
</feature>
<feature type="region of interest" description="Disordered" evidence="1">
    <location>
        <begin position="426"/>
        <end position="610"/>
    </location>
</feature>
<feature type="compositionally biased region" description="Low complexity" evidence="1">
    <location>
        <begin position="140"/>
        <end position="149"/>
    </location>
</feature>
<proteinExistence type="predicted"/>
<feature type="compositionally biased region" description="Low complexity" evidence="1">
    <location>
        <begin position="515"/>
        <end position="540"/>
    </location>
</feature>
<feature type="compositionally biased region" description="Pro residues" evidence="1">
    <location>
        <begin position="1421"/>
        <end position="1439"/>
    </location>
</feature>
<feature type="compositionally biased region" description="Low complexity" evidence="1">
    <location>
        <begin position="1158"/>
        <end position="1169"/>
    </location>
</feature>
<feature type="compositionally biased region" description="Basic residues" evidence="1">
    <location>
        <begin position="1404"/>
        <end position="1415"/>
    </location>
</feature>
<feature type="compositionally biased region" description="Pro residues" evidence="1">
    <location>
        <begin position="179"/>
        <end position="191"/>
    </location>
</feature>
<feature type="compositionally biased region" description="Polar residues" evidence="1">
    <location>
        <begin position="541"/>
        <end position="575"/>
    </location>
</feature>
<feature type="compositionally biased region" description="Polar residues" evidence="1">
    <location>
        <begin position="1215"/>
        <end position="1237"/>
    </location>
</feature>
<protein>
    <submittedName>
        <fullName evidence="2">Uncharacterized protein</fullName>
    </submittedName>
</protein>
<gene>
    <name evidence="2" type="ORF">CspeluHIS016_0100160</name>
</gene>
<evidence type="ECO:0000256" key="1">
    <source>
        <dbReference type="SAM" id="MobiDB-lite"/>
    </source>
</evidence>
<keyword evidence="3" id="KW-1185">Reference proteome</keyword>
<feature type="compositionally biased region" description="Low complexity" evidence="1">
    <location>
        <begin position="576"/>
        <end position="587"/>
    </location>
</feature>
<feature type="compositionally biased region" description="Polar residues" evidence="1">
    <location>
        <begin position="485"/>
        <end position="500"/>
    </location>
</feature>
<dbReference type="Proteomes" id="UP001222932">
    <property type="component" value="Unassembled WGS sequence"/>
</dbReference>
<feature type="compositionally biased region" description="Low complexity" evidence="1">
    <location>
        <begin position="326"/>
        <end position="343"/>
    </location>
</feature>
<dbReference type="EMBL" id="BTCM01000001">
    <property type="protein sequence ID" value="GMK53430.1"/>
    <property type="molecule type" value="Genomic_DNA"/>
</dbReference>
<feature type="compositionally biased region" description="Low complexity" evidence="1">
    <location>
        <begin position="597"/>
        <end position="610"/>
    </location>
</feature>
<feature type="region of interest" description="Disordered" evidence="1">
    <location>
        <begin position="1396"/>
        <end position="1482"/>
    </location>
</feature>
<feature type="compositionally biased region" description="Low complexity" evidence="1">
    <location>
        <begin position="439"/>
        <end position="451"/>
    </location>
</feature>
<name>A0AAD3TMI2_9TREE</name>
<evidence type="ECO:0000313" key="2">
    <source>
        <dbReference type="EMBL" id="GMK53430.1"/>
    </source>
</evidence>
<evidence type="ECO:0000313" key="3">
    <source>
        <dbReference type="Proteomes" id="UP001222932"/>
    </source>
</evidence>
<feature type="compositionally biased region" description="Polar residues" evidence="1">
    <location>
        <begin position="922"/>
        <end position="935"/>
    </location>
</feature>
<feature type="compositionally biased region" description="Basic residues" evidence="1">
    <location>
        <begin position="300"/>
        <end position="310"/>
    </location>
</feature>
<feature type="compositionally biased region" description="Polar residues" evidence="1">
    <location>
        <begin position="993"/>
        <end position="1011"/>
    </location>
</feature>
<feature type="region of interest" description="Disordered" evidence="1">
    <location>
        <begin position="1337"/>
        <end position="1358"/>
    </location>
</feature>
<accession>A0AAD3TMI2</accession>
<feature type="compositionally biased region" description="Basic and acidic residues" evidence="1">
    <location>
        <begin position="80"/>
        <end position="91"/>
    </location>
</feature>